<dbReference type="SUPFAM" id="SSF109854">
    <property type="entry name" value="DinB/YfiT-like putative metalloenzymes"/>
    <property type="match status" value="1"/>
</dbReference>
<proteinExistence type="predicted"/>
<evidence type="ECO:0000313" key="2">
    <source>
        <dbReference type="EMBL" id="TQM57454.1"/>
    </source>
</evidence>
<dbReference type="Gene3D" id="1.20.120.450">
    <property type="entry name" value="dinb family like domain"/>
    <property type="match status" value="1"/>
</dbReference>
<dbReference type="Proteomes" id="UP000316747">
    <property type="component" value="Unassembled WGS sequence"/>
</dbReference>
<comment type="caution">
    <text evidence="2">The sequence shown here is derived from an EMBL/GenBank/DDBJ whole genome shotgun (WGS) entry which is preliminary data.</text>
</comment>
<evidence type="ECO:0000313" key="3">
    <source>
        <dbReference type="Proteomes" id="UP000316747"/>
    </source>
</evidence>
<sequence>MTTEGQSVDRQRIHDELERARADLQDLVSHATPAELRRRTQGTKWTNGQMLWHMTFGFLIVRRLLPLVRIFGRLPDRASRTFAHALNAATRPFHHINYLGSVGGALVFRGPRLTAQLDRTIAQLHRRLDAEDDDALDRRMHFPVGWDPFFRDSMTLADVYAYATEHYDYHRSQLTLTSS</sequence>
<dbReference type="EMBL" id="VFPM01000004">
    <property type="protein sequence ID" value="TQM57454.1"/>
    <property type="molecule type" value="Genomic_DNA"/>
</dbReference>
<organism evidence="2 3">
    <name type="scientific">Humibacillus xanthopallidus</name>
    <dbReference type="NCBI Taxonomy" id="412689"/>
    <lineage>
        <taxon>Bacteria</taxon>
        <taxon>Bacillati</taxon>
        <taxon>Actinomycetota</taxon>
        <taxon>Actinomycetes</taxon>
        <taxon>Micrococcales</taxon>
        <taxon>Intrasporangiaceae</taxon>
        <taxon>Humibacillus</taxon>
    </lineage>
</organism>
<keyword evidence="3" id="KW-1185">Reference proteome</keyword>
<dbReference type="InterPro" id="IPR024775">
    <property type="entry name" value="DinB-like"/>
</dbReference>
<dbReference type="AlphaFoldDB" id="A0A543HGI6"/>
<protein>
    <submittedName>
        <fullName evidence="2">DinB family protein</fullName>
    </submittedName>
</protein>
<dbReference type="OrthoDB" id="4196751at2"/>
<name>A0A543HGI6_9MICO</name>
<accession>A0A543HGI6</accession>
<evidence type="ECO:0000259" key="1">
    <source>
        <dbReference type="Pfam" id="PF12867"/>
    </source>
</evidence>
<feature type="domain" description="DinB-like" evidence="1">
    <location>
        <begin position="16"/>
        <end position="174"/>
    </location>
</feature>
<dbReference type="InterPro" id="IPR034660">
    <property type="entry name" value="DinB/YfiT-like"/>
</dbReference>
<dbReference type="RefSeq" id="WP_141846898.1">
    <property type="nucleotide sequence ID" value="NZ_VFPM01000004.1"/>
</dbReference>
<reference evidence="2 3" key="1">
    <citation type="submission" date="2019-06" db="EMBL/GenBank/DDBJ databases">
        <title>Genome sequencing of plant associated microbes to promote plant fitness in Sorghum bicolor and Oryza sativa.</title>
        <authorList>
            <person name="Coleman-Derr D."/>
        </authorList>
    </citation>
    <scope>NUCLEOTIDE SEQUENCE [LARGE SCALE GENOMIC DNA]</scope>
    <source>
        <strain evidence="2 3">KV-663</strain>
    </source>
</reference>
<gene>
    <name evidence="2" type="ORF">FBY41_4279</name>
</gene>
<dbReference type="Pfam" id="PF12867">
    <property type="entry name" value="DinB_2"/>
    <property type="match status" value="1"/>
</dbReference>